<gene>
    <name evidence="3" type="ORF">IQ229_17960</name>
</gene>
<protein>
    <submittedName>
        <fullName evidence="3">WecB/TagA/CpsF family glycosyltransferase</fullName>
    </submittedName>
</protein>
<evidence type="ECO:0000313" key="3">
    <source>
        <dbReference type="EMBL" id="MBE9106745.1"/>
    </source>
</evidence>
<keyword evidence="2" id="KW-0808">Transferase</keyword>
<name>A0ABR9U3A0_9NOSO</name>
<dbReference type="InterPro" id="IPR004629">
    <property type="entry name" value="WecG_TagA_CpsF"/>
</dbReference>
<dbReference type="Pfam" id="PF03808">
    <property type="entry name" value="Glyco_tran_WecG"/>
    <property type="match status" value="1"/>
</dbReference>
<dbReference type="Proteomes" id="UP000647836">
    <property type="component" value="Unassembled WGS sequence"/>
</dbReference>
<comment type="caution">
    <text evidence="3">The sequence shown here is derived from an EMBL/GenBank/DDBJ whole genome shotgun (WGS) entry which is preliminary data.</text>
</comment>
<organism evidence="3 4">
    <name type="scientific">Nostoc cf. edaphicum LEGE 07299</name>
    <dbReference type="NCBI Taxonomy" id="2777974"/>
    <lineage>
        <taxon>Bacteria</taxon>
        <taxon>Bacillati</taxon>
        <taxon>Cyanobacteriota</taxon>
        <taxon>Cyanophyceae</taxon>
        <taxon>Nostocales</taxon>
        <taxon>Nostocaceae</taxon>
        <taxon>Nostoc</taxon>
    </lineage>
</organism>
<dbReference type="RefSeq" id="WP_194046033.1">
    <property type="nucleotide sequence ID" value="NZ_JADEXF010000623.1"/>
</dbReference>
<evidence type="ECO:0000256" key="2">
    <source>
        <dbReference type="ARBA" id="ARBA00022679"/>
    </source>
</evidence>
<reference evidence="3 4" key="1">
    <citation type="submission" date="2020-10" db="EMBL/GenBank/DDBJ databases">
        <authorList>
            <person name="Castelo-Branco R."/>
            <person name="Eusebio N."/>
            <person name="Adriana R."/>
            <person name="Vieira A."/>
            <person name="Brugerolle De Fraissinette N."/>
            <person name="Rezende De Castro R."/>
            <person name="Schneider M.P."/>
            <person name="Vasconcelos V."/>
            <person name="Leao P.N."/>
        </authorList>
    </citation>
    <scope>NUCLEOTIDE SEQUENCE [LARGE SCALE GENOMIC DNA]</scope>
    <source>
        <strain evidence="3 4">LEGE 07299</strain>
    </source>
</reference>
<accession>A0ABR9U3A0</accession>
<dbReference type="PANTHER" id="PTHR34136">
    <property type="match status" value="1"/>
</dbReference>
<keyword evidence="1" id="KW-0328">Glycosyltransferase</keyword>
<sequence>MKKRFSYKIIGAQVDALSILDLNSLIEESIEQDEKWIIANHNLHSLYLFHNDLKMQAFYSKAEYTHIDSMPLVFIGKLLGFPIKREQRVTYADWVCPLMAEAATKGWRVFYLGSKPGVAEKAANILCQKFPGLQIACAHGYIDIDKDSQENLATVAAINAYKPHILMVGMGMPRQEYWIYENLEHLHTNTILNSGACMDYIAGAIPTPPRWMGKVGLEWLYRLLSEPKRLWRRYLLEPWFVATLFLQEIWSISSKQKKNNLLVFLSTKFHKFVALSSFSKPYQ</sequence>
<keyword evidence="4" id="KW-1185">Reference proteome</keyword>
<dbReference type="NCBIfam" id="TIGR00696">
    <property type="entry name" value="wecG_tagA_cpsF"/>
    <property type="match status" value="1"/>
</dbReference>
<evidence type="ECO:0000313" key="4">
    <source>
        <dbReference type="Proteomes" id="UP000647836"/>
    </source>
</evidence>
<dbReference type="PANTHER" id="PTHR34136:SF1">
    <property type="entry name" value="UDP-N-ACETYL-D-MANNOSAMINURONIC ACID TRANSFERASE"/>
    <property type="match status" value="1"/>
</dbReference>
<evidence type="ECO:0000256" key="1">
    <source>
        <dbReference type="ARBA" id="ARBA00022676"/>
    </source>
</evidence>
<proteinExistence type="predicted"/>
<dbReference type="EMBL" id="JADEXF010000623">
    <property type="protein sequence ID" value="MBE9106745.1"/>
    <property type="molecule type" value="Genomic_DNA"/>
</dbReference>
<dbReference type="CDD" id="cd06533">
    <property type="entry name" value="Glyco_transf_WecG_TagA"/>
    <property type="match status" value="1"/>
</dbReference>